<dbReference type="GO" id="GO:0004067">
    <property type="term" value="F:asparaginase activity"/>
    <property type="evidence" value="ECO:0007669"/>
    <property type="project" value="UniProtKB-UniRule"/>
</dbReference>
<evidence type="ECO:0000313" key="7">
    <source>
        <dbReference type="Proteomes" id="UP000198921"/>
    </source>
</evidence>
<comment type="similarity">
    <text evidence="1">Belongs to the asparaginase 1 family.</text>
</comment>
<dbReference type="STRING" id="1137993.SAMN05660209_01395"/>
<dbReference type="InterPro" id="IPR037152">
    <property type="entry name" value="L-asparaginase_N_sf"/>
</dbReference>
<gene>
    <name evidence="6" type="ORF">SAMN05660209_01395</name>
</gene>
<dbReference type="GO" id="GO:0006528">
    <property type="term" value="P:asparagine metabolic process"/>
    <property type="evidence" value="ECO:0007669"/>
    <property type="project" value="InterPro"/>
</dbReference>
<dbReference type="InterPro" id="IPR004550">
    <property type="entry name" value="AsnASE_II"/>
</dbReference>
<evidence type="ECO:0000259" key="4">
    <source>
        <dbReference type="Pfam" id="PF00710"/>
    </source>
</evidence>
<dbReference type="PIRSF" id="PIRSF001220">
    <property type="entry name" value="L-ASNase_gatD"/>
    <property type="match status" value="1"/>
</dbReference>
<keyword evidence="7" id="KW-1185">Reference proteome</keyword>
<feature type="domain" description="L-asparaginase N-terminal" evidence="4">
    <location>
        <begin position="6"/>
        <end position="194"/>
    </location>
</feature>
<evidence type="ECO:0000313" key="6">
    <source>
        <dbReference type="EMBL" id="SDX82948.1"/>
    </source>
</evidence>
<dbReference type="PROSITE" id="PS51732">
    <property type="entry name" value="ASN_GLN_ASE_3"/>
    <property type="match status" value="1"/>
</dbReference>
<accession>A0A1H3EXY9</accession>
<dbReference type="AlphaFoldDB" id="A0A1H3EXY9"/>
<evidence type="ECO:0000259" key="5">
    <source>
        <dbReference type="Pfam" id="PF17763"/>
    </source>
</evidence>
<name>A0A1H3EXY9_9ACTN</name>
<protein>
    <submittedName>
        <fullName evidence="6">L-asparaginase</fullName>
    </submittedName>
</protein>
<dbReference type="SFLD" id="SFLDS00057">
    <property type="entry name" value="Glutaminase/Asparaginase"/>
    <property type="match status" value="1"/>
</dbReference>
<dbReference type="Gene3D" id="3.40.50.40">
    <property type="match status" value="1"/>
</dbReference>
<evidence type="ECO:0000256" key="1">
    <source>
        <dbReference type="ARBA" id="ARBA00010518"/>
    </source>
</evidence>
<dbReference type="InterPro" id="IPR027473">
    <property type="entry name" value="L-asparaginase_C"/>
</dbReference>
<dbReference type="PRINTS" id="PR00139">
    <property type="entry name" value="ASNGLNASE"/>
</dbReference>
<dbReference type="PANTHER" id="PTHR11707:SF28">
    <property type="entry name" value="60 KDA LYSOPHOSPHOLIPASE"/>
    <property type="match status" value="1"/>
</dbReference>
<evidence type="ECO:0000256" key="3">
    <source>
        <dbReference type="PIRSR" id="PIRSR001220-1"/>
    </source>
</evidence>
<dbReference type="CDD" id="cd08964">
    <property type="entry name" value="L-asparaginase_II"/>
    <property type="match status" value="1"/>
</dbReference>
<dbReference type="InterPro" id="IPR027474">
    <property type="entry name" value="L-asparaginase_N"/>
</dbReference>
<dbReference type="InterPro" id="IPR036152">
    <property type="entry name" value="Asp/glu_Ase-like_sf"/>
</dbReference>
<dbReference type="SUPFAM" id="SSF53774">
    <property type="entry name" value="Glutaminase/Asparaginase"/>
    <property type="match status" value="1"/>
</dbReference>
<evidence type="ECO:0000256" key="2">
    <source>
        <dbReference type="ARBA" id="ARBA00022801"/>
    </source>
</evidence>
<dbReference type="EMBL" id="FNOT01000003">
    <property type="protein sequence ID" value="SDX82948.1"/>
    <property type="molecule type" value="Genomic_DNA"/>
</dbReference>
<dbReference type="Pfam" id="PF17763">
    <property type="entry name" value="Asparaginase_C"/>
    <property type="match status" value="1"/>
</dbReference>
<dbReference type="Proteomes" id="UP000198921">
    <property type="component" value="Unassembled WGS sequence"/>
</dbReference>
<dbReference type="SMART" id="SM00870">
    <property type="entry name" value="Asparaginase"/>
    <property type="match status" value="1"/>
</dbReference>
<dbReference type="RefSeq" id="WP_211517037.1">
    <property type="nucleotide sequence ID" value="NZ_FNOT01000003.1"/>
</dbReference>
<dbReference type="InterPro" id="IPR006034">
    <property type="entry name" value="Asparaginase/glutaminase-like"/>
</dbReference>
<sequence>MDGRVRVAVGSLGGTITMTAPAAGGGVRPELEAADLLRGVPGLGAVAEIDATTLQTVPGAWLRPADVVAAGDWAAAQVAGGADGVLLVQGTDTIEETAALLDLFWDHPEPLVVTGAMRSPAAAGADGPANLLAAARVAADPGARDRGVLVVLADEVHAAARVRKTDSIALHAFTSGSFGPVGRVHEGTVTFAGRAARWPALPRPREGNDPPRVALLETHLGDRGELLELVTGAGWDGVVLAGFGAGHLSAAAAEVVGAAVRRCPVVLASRTGGGPVLAGTYGFVGSEEDLLARGVLPAGWLDPRKARLLLWALLAGGADAGTLRATVTARGAAPGGPA</sequence>
<feature type="active site" description="O-isoaspartyl threonine intermediate" evidence="3">
    <location>
        <position position="15"/>
    </location>
</feature>
<organism evidence="6 7">
    <name type="scientific">Geodermatophilus africanus</name>
    <dbReference type="NCBI Taxonomy" id="1137993"/>
    <lineage>
        <taxon>Bacteria</taxon>
        <taxon>Bacillati</taxon>
        <taxon>Actinomycetota</taxon>
        <taxon>Actinomycetes</taxon>
        <taxon>Geodermatophilales</taxon>
        <taxon>Geodermatophilaceae</taxon>
        <taxon>Geodermatophilus</taxon>
    </lineage>
</organism>
<dbReference type="PIRSF" id="PIRSF500176">
    <property type="entry name" value="L_ASNase"/>
    <property type="match status" value="1"/>
</dbReference>
<dbReference type="PANTHER" id="PTHR11707">
    <property type="entry name" value="L-ASPARAGINASE"/>
    <property type="match status" value="1"/>
</dbReference>
<dbReference type="Pfam" id="PF00710">
    <property type="entry name" value="Asparaginase"/>
    <property type="match status" value="1"/>
</dbReference>
<dbReference type="InterPro" id="IPR040919">
    <property type="entry name" value="Asparaginase_C"/>
</dbReference>
<feature type="domain" description="Asparaginase/glutaminase C-terminal" evidence="5">
    <location>
        <begin position="212"/>
        <end position="324"/>
    </location>
</feature>
<reference evidence="7" key="1">
    <citation type="submission" date="2016-10" db="EMBL/GenBank/DDBJ databases">
        <authorList>
            <person name="Varghese N."/>
            <person name="Submissions S."/>
        </authorList>
    </citation>
    <scope>NUCLEOTIDE SEQUENCE [LARGE SCALE GENOMIC DNA]</scope>
    <source>
        <strain evidence="7">DSM 45422</strain>
    </source>
</reference>
<proteinExistence type="inferred from homology"/>
<keyword evidence="2" id="KW-0378">Hydrolase</keyword>
<dbReference type="Gene3D" id="3.40.50.1170">
    <property type="entry name" value="L-asparaginase, N-terminal domain"/>
    <property type="match status" value="1"/>
</dbReference>